<accession>A0A255YXP7</accession>
<evidence type="ECO:0000313" key="1">
    <source>
        <dbReference type="EMBL" id="OYQ34006.1"/>
    </source>
</evidence>
<sequence>MNKSVLLDTSFVISLVDDSRVNHQKAVQFYKYFIENKIAMILSSIVTSEFCTKQDIADLPLNNFKPLPFNIPDSYHISSLFDDIYKNRDRQNMRLNLIC</sequence>
<reference evidence="1 2" key="1">
    <citation type="submission" date="2017-07" db="EMBL/GenBank/DDBJ databases">
        <title>Flavobacterium cyanobacteriorum sp. nov., isolated from cyanobacterial aggregates in a eutrophic lake.</title>
        <authorList>
            <person name="Cai H."/>
        </authorList>
    </citation>
    <scope>NUCLEOTIDE SEQUENCE [LARGE SCALE GENOMIC DNA]</scope>
    <source>
        <strain evidence="1 2">TH021</strain>
    </source>
</reference>
<gene>
    <name evidence="1" type="ORF">CHU92_12265</name>
</gene>
<evidence type="ECO:0008006" key="3">
    <source>
        <dbReference type="Google" id="ProtNLM"/>
    </source>
</evidence>
<name>A0A255YXP7_9FLAO</name>
<keyword evidence="2" id="KW-1185">Reference proteome</keyword>
<dbReference type="Proteomes" id="UP000216605">
    <property type="component" value="Unassembled WGS sequence"/>
</dbReference>
<dbReference type="EMBL" id="NOXV01000296">
    <property type="protein sequence ID" value="OYQ34006.1"/>
    <property type="molecule type" value="Genomic_DNA"/>
</dbReference>
<dbReference type="Gene3D" id="3.40.50.1010">
    <property type="entry name" value="5'-nuclease"/>
    <property type="match status" value="1"/>
</dbReference>
<dbReference type="InterPro" id="IPR029060">
    <property type="entry name" value="PIN-like_dom_sf"/>
</dbReference>
<dbReference type="RefSeq" id="WP_094415987.1">
    <property type="nucleotide sequence ID" value="NZ_NOXV01000296.1"/>
</dbReference>
<dbReference type="AlphaFoldDB" id="A0A255YXP7"/>
<organism evidence="1 2">
    <name type="scientific">Flavobacterium cyanobacteriorum</name>
    <dbReference type="NCBI Taxonomy" id="2022802"/>
    <lineage>
        <taxon>Bacteria</taxon>
        <taxon>Pseudomonadati</taxon>
        <taxon>Bacteroidota</taxon>
        <taxon>Flavobacteriia</taxon>
        <taxon>Flavobacteriales</taxon>
        <taxon>Flavobacteriaceae</taxon>
        <taxon>Flavobacterium</taxon>
    </lineage>
</organism>
<evidence type="ECO:0000313" key="2">
    <source>
        <dbReference type="Proteomes" id="UP000216605"/>
    </source>
</evidence>
<dbReference type="OrthoDB" id="959930at2"/>
<protein>
    <recommendedName>
        <fullName evidence="3">PIN domain-containing protein</fullName>
    </recommendedName>
</protein>
<proteinExistence type="predicted"/>
<dbReference type="SUPFAM" id="SSF88723">
    <property type="entry name" value="PIN domain-like"/>
    <property type="match status" value="1"/>
</dbReference>
<comment type="caution">
    <text evidence="1">The sequence shown here is derived from an EMBL/GenBank/DDBJ whole genome shotgun (WGS) entry which is preliminary data.</text>
</comment>